<accession>A0A7H1E027</accession>
<dbReference type="AlphaFoldDB" id="A0A7H1E027"/>
<dbReference type="SUPFAM" id="SSF52540">
    <property type="entry name" value="P-loop containing nucleoside triphosphate hydrolases"/>
    <property type="match status" value="1"/>
</dbReference>
<dbReference type="RefSeq" id="WP_123249570.1">
    <property type="nucleotide sequence ID" value="NZ_CP060203.1"/>
</dbReference>
<name>A0A7H1E027_9FLAO</name>
<organism evidence="2 3">
    <name type="scientific">Chryseobacterium manosquense</name>
    <dbReference type="NCBI Taxonomy" id="2754694"/>
    <lineage>
        <taxon>Bacteria</taxon>
        <taxon>Pseudomonadati</taxon>
        <taxon>Bacteroidota</taxon>
        <taxon>Flavobacteriia</taxon>
        <taxon>Flavobacteriales</taxon>
        <taxon>Weeksellaceae</taxon>
        <taxon>Chryseobacterium group</taxon>
        <taxon>Chryseobacterium</taxon>
    </lineage>
</organism>
<reference evidence="2 3" key="1">
    <citation type="submission" date="2020-07" db="EMBL/GenBank/DDBJ databases">
        <title>Complete genome and description of Chryseobacterium manosquense strain Marseille-Q2069 sp. nov.</title>
        <authorList>
            <person name="Boxberger M."/>
        </authorList>
    </citation>
    <scope>NUCLEOTIDE SEQUENCE [LARGE SCALE GENOMIC DNA]</scope>
    <source>
        <strain evidence="2 3">Marseille-Q2069</strain>
    </source>
</reference>
<feature type="domain" description="ATPase AAA-type core" evidence="1">
    <location>
        <begin position="33"/>
        <end position="310"/>
    </location>
</feature>
<dbReference type="InterPro" id="IPR003959">
    <property type="entry name" value="ATPase_AAA_core"/>
</dbReference>
<dbReference type="GO" id="GO:0016887">
    <property type="term" value="F:ATP hydrolysis activity"/>
    <property type="evidence" value="ECO:0007669"/>
    <property type="project" value="InterPro"/>
</dbReference>
<dbReference type="EMBL" id="CP060203">
    <property type="protein sequence ID" value="QNS42585.1"/>
    <property type="molecule type" value="Genomic_DNA"/>
</dbReference>
<evidence type="ECO:0000313" key="2">
    <source>
        <dbReference type="EMBL" id="QNS42585.1"/>
    </source>
</evidence>
<keyword evidence="3" id="KW-1185">Reference proteome</keyword>
<dbReference type="GO" id="GO:0005524">
    <property type="term" value="F:ATP binding"/>
    <property type="evidence" value="ECO:0007669"/>
    <property type="project" value="InterPro"/>
</dbReference>
<proteinExistence type="predicted"/>
<dbReference type="Gene3D" id="3.40.50.300">
    <property type="entry name" value="P-loop containing nucleotide triphosphate hydrolases"/>
    <property type="match status" value="1"/>
</dbReference>
<evidence type="ECO:0000259" key="1">
    <source>
        <dbReference type="Pfam" id="PF13304"/>
    </source>
</evidence>
<dbReference type="InterPro" id="IPR051396">
    <property type="entry name" value="Bact_Antivir_Def_Nuclease"/>
</dbReference>
<dbReference type="InterPro" id="IPR027417">
    <property type="entry name" value="P-loop_NTPase"/>
</dbReference>
<dbReference type="KEGG" id="cmaq:H0S70_06455"/>
<evidence type="ECO:0000313" key="3">
    <source>
        <dbReference type="Proteomes" id="UP000516438"/>
    </source>
</evidence>
<dbReference type="Proteomes" id="UP000516438">
    <property type="component" value="Chromosome"/>
</dbReference>
<sequence>MRIRKVKWDNHPILKDLELSFVKNDNTAYESIIIAGENGVGKTSILQTISTFLNKGTFEFFDFIEYEVDGKIYLALPTTGDRKSFFRIKDDDEIINVNTDKNHLNATIDNDSKNIRFHGSVFSKARADFKTEKISHTTTKELDTDKYDIDESDNFTQLKQLIVDIENQDNSEYSNLNRNLGPNPKTWDDFYNTSKMFRFTNAFNNFFDYLKYEKVSDINGEKTILFKKGAASINIDNLSTGEKQIVFRGSYLLKNINKLEGAIIMIDEPEISMHPKWQRKILNYYKTLFTNDSGSLISQLFFSTHSEHVINNALQDKNENIVIVINSSGSHKIDAPSVLPSITFAETNYLAFGIESNDYHIELYGFYQHKNSLTTIKDTDNKILTEIEYDASKHQKIYPHPNGRTTYETLPTYIRNVIDHPDGIHFYSEEELGESIKFLIKVCS</sequence>
<protein>
    <submittedName>
        <fullName evidence="2">AAA family ATPase</fullName>
    </submittedName>
</protein>
<dbReference type="PANTHER" id="PTHR43581">
    <property type="entry name" value="ATP/GTP PHOSPHATASE"/>
    <property type="match status" value="1"/>
</dbReference>
<gene>
    <name evidence="2" type="ORF">H0S70_06455</name>
</gene>
<dbReference type="PANTHER" id="PTHR43581:SF2">
    <property type="entry name" value="EXCINUCLEASE ATPASE SUBUNIT"/>
    <property type="match status" value="1"/>
</dbReference>
<dbReference type="Pfam" id="PF13304">
    <property type="entry name" value="AAA_21"/>
    <property type="match status" value="1"/>
</dbReference>